<feature type="domain" description="TRNA-binding" evidence="17">
    <location>
        <begin position="39"/>
        <end position="147"/>
    </location>
</feature>
<evidence type="ECO:0000256" key="1">
    <source>
        <dbReference type="ARBA" id="ARBA00004496"/>
    </source>
</evidence>
<keyword evidence="13 15" id="KW-0030">Aminoacyl-tRNA synthetase</keyword>
<dbReference type="PANTHER" id="PTHR10947">
    <property type="entry name" value="PHENYLALANYL-TRNA SYNTHETASE BETA CHAIN AND LEUCINE-RICH REPEAT-CONTAINING PROTEIN 47"/>
    <property type="match status" value="1"/>
</dbReference>
<keyword evidence="4 15" id="KW-0963">Cytoplasm</keyword>
<evidence type="ECO:0000256" key="8">
    <source>
        <dbReference type="ARBA" id="ARBA00022741"/>
    </source>
</evidence>
<feature type="domain" description="FDX-ACB" evidence="18">
    <location>
        <begin position="698"/>
        <end position="791"/>
    </location>
</feature>
<evidence type="ECO:0000256" key="2">
    <source>
        <dbReference type="ARBA" id="ARBA00008653"/>
    </source>
</evidence>
<name>A0A0S2TD25_9GAMM</name>
<protein>
    <recommendedName>
        <fullName evidence="15">Phenylalanine--tRNA ligase beta subunit</fullName>
        <ecNumber evidence="15">6.1.1.20</ecNumber>
    </recommendedName>
    <alternativeName>
        <fullName evidence="15">Phenylalanyl-tRNA synthetase beta subunit</fullName>
        <shortName evidence="15">PheRS</shortName>
    </alternativeName>
</protein>
<evidence type="ECO:0000256" key="13">
    <source>
        <dbReference type="ARBA" id="ARBA00023146"/>
    </source>
</evidence>
<dbReference type="SUPFAM" id="SSF56037">
    <property type="entry name" value="PheT/TilS domain"/>
    <property type="match status" value="1"/>
</dbReference>
<dbReference type="FunFam" id="3.50.40.10:FF:000001">
    <property type="entry name" value="Phenylalanine--tRNA ligase beta subunit"/>
    <property type="match status" value="1"/>
</dbReference>
<dbReference type="InterPro" id="IPR033714">
    <property type="entry name" value="tRNA_bind_bactPheRS"/>
</dbReference>
<evidence type="ECO:0000313" key="20">
    <source>
        <dbReference type="EMBL" id="ALP53057.1"/>
    </source>
</evidence>
<dbReference type="SUPFAM" id="SSF50249">
    <property type="entry name" value="Nucleic acid-binding proteins"/>
    <property type="match status" value="1"/>
</dbReference>
<dbReference type="NCBIfam" id="TIGR00472">
    <property type="entry name" value="pheT_bact"/>
    <property type="match status" value="1"/>
</dbReference>
<dbReference type="Gene3D" id="3.30.70.380">
    <property type="entry name" value="Ferrodoxin-fold anticodon-binding domain"/>
    <property type="match status" value="1"/>
</dbReference>
<dbReference type="PROSITE" id="PS51483">
    <property type="entry name" value="B5"/>
    <property type="match status" value="1"/>
</dbReference>
<dbReference type="FunFam" id="3.30.70.380:FF:000001">
    <property type="entry name" value="Phenylalanine--tRNA ligase beta subunit"/>
    <property type="match status" value="1"/>
</dbReference>
<dbReference type="SMART" id="SM00874">
    <property type="entry name" value="B5"/>
    <property type="match status" value="1"/>
</dbReference>
<comment type="similarity">
    <text evidence="2 15">Belongs to the phenylalanyl-tRNA synthetase beta subunit family. Type 1 subfamily.</text>
</comment>
<dbReference type="InterPro" id="IPR045060">
    <property type="entry name" value="Phe-tRNA-ligase_IIc_bsu"/>
</dbReference>
<dbReference type="Pfam" id="PF03484">
    <property type="entry name" value="B5"/>
    <property type="match status" value="1"/>
</dbReference>
<dbReference type="CDD" id="cd02796">
    <property type="entry name" value="tRNA_bind_bactPheRS"/>
    <property type="match status" value="1"/>
</dbReference>
<keyword evidence="11 16" id="KW-0694">RNA-binding</keyword>
<dbReference type="PANTHER" id="PTHR10947:SF0">
    <property type="entry name" value="PHENYLALANINE--TRNA LIGASE BETA SUBUNIT"/>
    <property type="match status" value="1"/>
</dbReference>
<dbReference type="Pfam" id="PF03483">
    <property type="entry name" value="B3_4"/>
    <property type="match status" value="1"/>
</dbReference>
<feature type="binding site" evidence="15">
    <location>
        <position position="463"/>
    </location>
    <ligand>
        <name>Mg(2+)</name>
        <dbReference type="ChEBI" id="CHEBI:18420"/>
        <note>shared with alpha subunit</note>
    </ligand>
</feature>
<dbReference type="SUPFAM" id="SSF46955">
    <property type="entry name" value="Putative DNA-binding domain"/>
    <property type="match status" value="1"/>
</dbReference>
<dbReference type="GO" id="GO:0000049">
    <property type="term" value="F:tRNA binding"/>
    <property type="evidence" value="ECO:0007669"/>
    <property type="project" value="UniProtKB-UniRule"/>
</dbReference>
<dbReference type="CDD" id="cd00769">
    <property type="entry name" value="PheRS_beta_core"/>
    <property type="match status" value="1"/>
</dbReference>
<evidence type="ECO:0000256" key="6">
    <source>
        <dbReference type="ARBA" id="ARBA00022598"/>
    </source>
</evidence>
<dbReference type="InterPro" id="IPR004532">
    <property type="entry name" value="Phe-tRNA-ligase_IIc_bsu_bact"/>
</dbReference>
<evidence type="ECO:0000313" key="21">
    <source>
        <dbReference type="Proteomes" id="UP000055136"/>
    </source>
</evidence>
<dbReference type="Gene3D" id="2.40.50.140">
    <property type="entry name" value="Nucleic acid-binding proteins"/>
    <property type="match status" value="1"/>
</dbReference>
<evidence type="ECO:0000256" key="15">
    <source>
        <dbReference type="HAMAP-Rule" id="MF_00283"/>
    </source>
</evidence>
<dbReference type="FunFam" id="3.30.56.10:FF:000002">
    <property type="entry name" value="Phenylalanine--tRNA ligase beta subunit"/>
    <property type="match status" value="1"/>
</dbReference>
<evidence type="ECO:0000256" key="16">
    <source>
        <dbReference type="PROSITE-ProRule" id="PRU00209"/>
    </source>
</evidence>
<keyword evidence="5 16" id="KW-0820">tRNA-binding</keyword>
<keyword evidence="10 15" id="KW-0460">Magnesium</keyword>
<dbReference type="SMART" id="SM00896">
    <property type="entry name" value="FDX-ACB"/>
    <property type="match status" value="1"/>
</dbReference>
<keyword evidence="8 15" id="KW-0547">Nucleotide-binding</keyword>
<keyword evidence="12 15" id="KW-0648">Protein biosynthesis</keyword>
<evidence type="ECO:0000256" key="14">
    <source>
        <dbReference type="ARBA" id="ARBA00049255"/>
    </source>
</evidence>
<dbReference type="InterPro" id="IPR009061">
    <property type="entry name" value="DNA-bd_dom_put_sf"/>
</dbReference>
<dbReference type="Pfam" id="PF01588">
    <property type="entry name" value="tRNA_bind"/>
    <property type="match status" value="1"/>
</dbReference>
<dbReference type="InterPro" id="IPR002547">
    <property type="entry name" value="tRNA-bd_dom"/>
</dbReference>
<reference evidence="20" key="1">
    <citation type="submission" date="2015-10" db="EMBL/GenBank/DDBJ databases">
        <title>Description of Candidatus Tenderia electrophaga gen. nov, sp. nov., an Uncultivated Electroautotroph from a Biocathode Enrichment.</title>
        <authorList>
            <person name="Eddie B.J."/>
            <person name="Malanoski A.P."/>
            <person name="Wang Z."/>
            <person name="Hall R.J."/>
            <person name="Oh S.D."/>
            <person name="Heiner C."/>
            <person name="Lin B."/>
            <person name="Strycharz-Glaven S.M."/>
        </authorList>
    </citation>
    <scope>NUCLEOTIDE SEQUENCE [LARGE SCALE GENOMIC DNA]</scope>
    <source>
        <strain evidence="20">NRL1</strain>
    </source>
</reference>
<dbReference type="InterPro" id="IPR005146">
    <property type="entry name" value="B3/B4_tRNA-bd"/>
</dbReference>
<evidence type="ECO:0000256" key="3">
    <source>
        <dbReference type="ARBA" id="ARBA00011209"/>
    </source>
</evidence>
<feature type="binding site" evidence="15">
    <location>
        <position position="462"/>
    </location>
    <ligand>
        <name>Mg(2+)</name>
        <dbReference type="ChEBI" id="CHEBI:18420"/>
        <note>shared with alpha subunit</note>
    </ligand>
</feature>
<dbReference type="Gene3D" id="3.50.40.10">
    <property type="entry name" value="Phenylalanyl-trna Synthetase, Chain B, domain 3"/>
    <property type="match status" value="1"/>
</dbReference>
<evidence type="ECO:0000256" key="9">
    <source>
        <dbReference type="ARBA" id="ARBA00022840"/>
    </source>
</evidence>
<dbReference type="GO" id="GO:0005524">
    <property type="term" value="F:ATP binding"/>
    <property type="evidence" value="ECO:0007669"/>
    <property type="project" value="UniProtKB-UniRule"/>
</dbReference>
<evidence type="ECO:0000256" key="11">
    <source>
        <dbReference type="ARBA" id="ARBA00022884"/>
    </source>
</evidence>
<dbReference type="NCBIfam" id="NF045760">
    <property type="entry name" value="YtpR"/>
    <property type="match status" value="1"/>
</dbReference>
<evidence type="ECO:0000256" key="10">
    <source>
        <dbReference type="ARBA" id="ARBA00022842"/>
    </source>
</evidence>
<dbReference type="KEGG" id="tee:Tel_07750"/>
<dbReference type="InterPro" id="IPR005121">
    <property type="entry name" value="Fdx_antiC-bd"/>
</dbReference>
<comment type="cofactor">
    <cofactor evidence="15">
        <name>Mg(2+)</name>
        <dbReference type="ChEBI" id="CHEBI:18420"/>
    </cofactor>
    <text evidence="15">Binds 2 magnesium ions per tetramer.</text>
</comment>
<dbReference type="GO" id="GO:0000287">
    <property type="term" value="F:magnesium ion binding"/>
    <property type="evidence" value="ECO:0007669"/>
    <property type="project" value="UniProtKB-UniRule"/>
</dbReference>
<accession>A0A0S2TD25</accession>
<dbReference type="InterPro" id="IPR012340">
    <property type="entry name" value="NA-bd_OB-fold"/>
</dbReference>
<dbReference type="GO" id="GO:0009328">
    <property type="term" value="C:phenylalanine-tRNA ligase complex"/>
    <property type="evidence" value="ECO:0007669"/>
    <property type="project" value="TreeGrafter"/>
</dbReference>
<dbReference type="InterPro" id="IPR036690">
    <property type="entry name" value="Fdx_antiC-bd_sf"/>
</dbReference>
<evidence type="ECO:0000259" key="19">
    <source>
        <dbReference type="PROSITE" id="PS51483"/>
    </source>
</evidence>
<comment type="catalytic activity">
    <reaction evidence="14 15">
        <text>tRNA(Phe) + L-phenylalanine + ATP = L-phenylalanyl-tRNA(Phe) + AMP + diphosphate + H(+)</text>
        <dbReference type="Rhea" id="RHEA:19413"/>
        <dbReference type="Rhea" id="RHEA-COMP:9668"/>
        <dbReference type="Rhea" id="RHEA-COMP:9699"/>
        <dbReference type="ChEBI" id="CHEBI:15378"/>
        <dbReference type="ChEBI" id="CHEBI:30616"/>
        <dbReference type="ChEBI" id="CHEBI:33019"/>
        <dbReference type="ChEBI" id="CHEBI:58095"/>
        <dbReference type="ChEBI" id="CHEBI:78442"/>
        <dbReference type="ChEBI" id="CHEBI:78531"/>
        <dbReference type="ChEBI" id="CHEBI:456215"/>
        <dbReference type="EC" id="6.1.1.20"/>
    </reaction>
</comment>
<dbReference type="Pfam" id="PF17759">
    <property type="entry name" value="tRNA_synthFbeta"/>
    <property type="match status" value="1"/>
</dbReference>
<comment type="subcellular location">
    <subcellularLocation>
        <location evidence="1 15">Cytoplasm</location>
    </subcellularLocation>
</comment>
<sequence>MKFSEQWLREWVNPDVSTAELAHQLTMAGLEVDAVEPVAAAFRHVVVGEVLSVEPHPDADRLRVCKVNVGNETLSIVCGAPNVAEGQRVPTALIGAQLPNGLEIKKSKLRGVESCGMLCSAVELGLAESSEGLMLLPPGAEAGADVRQLLQLDDVTIEIGLTPNRGDCLSITGIAREAGVVNQSAVAEPELEDIAPAHDETFPVTLTAAEVCPRYIGRVIKGINPKAQTPLWMRERLRRSDVRSISPVVDVTNYVMLELGQPMHAFDLAKLTGGIEVRYANDAERITLLDGQEVTLQSDTLVIADQNAPLAMAGIMGGEASAVTDNSVDLFLESAFFNPDAIIGKARQYGLHTDSSHRFERGVDFELPARAMQRATQLLLEIVGGQAGPVVEAVETDKLPQRQPITLRLARIKRLLGIDLAPARVGELLKRLGMRVVEQGDSWQVTAPSFRFDLAIEADLIEEVGRVYGYDALPTEAPKMALTVQLPREARVSLERVRSFLVDRGYQEAITYSFVDERLQRLVTPDETGIALANPISADMAVMRTSLWSGLLQALQYNQNRQQERVRLFERGVKFVQRDGKVTEEGVIAGVVAGNLLPEQWSAQVAPVDFYDLKADVEGLLGLTGRSSDYMFVADGNAALHPGQSAAIKSAKGVPIGWIGKLHPKLEKDLDFNGSVYLFEVSEEVFFSARKPEFVELSRFPSVRRDLAIVVDQAVSAQQVSDCVAAVSGEYLAKLQLFDVYCGEGIESGRKSLALGLTFQDHSRTLKDKDVEALVSKILEELNQELHATLRE</sequence>
<keyword evidence="7 15" id="KW-0479">Metal-binding</keyword>
<dbReference type="SMART" id="SM00873">
    <property type="entry name" value="B3_4"/>
    <property type="match status" value="1"/>
</dbReference>
<proteinExistence type="inferred from homology"/>
<comment type="subunit">
    <text evidence="3 15">Tetramer of two alpha and two beta subunits.</text>
</comment>
<evidence type="ECO:0000256" key="12">
    <source>
        <dbReference type="ARBA" id="ARBA00022917"/>
    </source>
</evidence>
<dbReference type="Gene3D" id="3.30.930.10">
    <property type="entry name" value="Bira Bifunctional Protein, Domain 2"/>
    <property type="match status" value="1"/>
</dbReference>
<dbReference type="GO" id="GO:0006432">
    <property type="term" value="P:phenylalanyl-tRNA aminoacylation"/>
    <property type="evidence" value="ECO:0007669"/>
    <property type="project" value="UniProtKB-UniRule"/>
</dbReference>
<dbReference type="SUPFAM" id="SSF55681">
    <property type="entry name" value="Class II aaRS and biotin synthetases"/>
    <property type="match status" value="1"/>
</dbReference>
<dbReference type="InterPro" id="IPR005147">
    <property type="entry name" value="tRNA_synthase_B5-dom"/>
</dbReference>
<dbReference type="FunFam" id="2.40.50.140:FF:000045">
    <property type="entry name" value="Phenylalanine--tRNA ligase beta subunit"/>
    <property type="match status" value="1"/>
</dbReference>
<dbReference type="GO" id="GO:0004826">
    <property type="term" value="F:phenylalanine-tRNA ligase activity"/>
    <property type="evidence" value="ECO:0007669"/>
    <property type="project" value="UniProtKB-UniRule"/>
</dbReference>
<dbReference type="InterPro" id="IPR045864">
    <property type="entry name" value="aa-tRNA-synth_II/BPL/LPL"/>
</dbReference>
<evidence type="ECO:0000259" key="18">
    <source>
        <dbReference type="PROSITE" id="PS51447"/>
    </source>
</evidence>
<dbReference type="EMBL" id="CP013099">
    <property type="protein sequence ID" value="ALP53057.1"/>
    <property type="molecule type" value="Genomic_DNA"/>
</dbReference>
<dbReference type="PROSITE" id="PS51447">
    <property type="entry name" value="FDX_ACB"/>
    <property type="match status" value="1"/>
</dbReference>
<dbReference type="SUPFAM" id="SSF54991">
    <property type="entry name" value="Anticodon-binding domain of PheRS"/>
    <property type="match status" value="1"/>
</dbReference>
<dbReference type="PROSITE" id="PS50886">
    <property type="entry name" value="TRBD"/>
    <property type="match status" value="1"/>
</dbReference>
<feature type="domain" description="B5" evidence="19">
    <location>
        <begin position="400"/>
        <end position="475"/>
    </location>
</feature>
<dbReference type="FunFam" id="3.30.930.10:FF:000022">
    <property type="entry name" value="Phenylalanine--tRNA ligase beta subunit"/>
    <property type="match status" value="1"/>
</dbReference>
<keyword evidence="9 15" id="KW-0067">ATP-binding</keyword>
<dbReference type="HAMAP" id="MF_00283">
    <property type="entry name" value="Phe_tRNA_synth_beta1"/>
    <property type="match status" value="1"/>
</dbReference>
<keyword evidence="21" id="KW-1185">Reference proteome</keyword>
<dbReference type="InterPro" id="IPR020825">
    <property type="entry name" value="Phe-tRNA_synthase-like_B3/B4"/>
</dbReference>
<dbReference type="Gene3D" id="3.30.56.10">
    <property type="match status" value="2"/>
</dbReference>
<organism evidence="20 21">
    <name type="scientific">Candidatus Tenderia electrophaga</name>
    <dbReference type="NCBI Taxonomy" id="1748243"/>
    <lineage>
        <taxon>Bacteria</taxon>
        <taxon>Pseudomonadati</taxon>
        <taxon>Pseudomonadota</taxon>
        <taxon>Gammaproteobacteria</taxon>
        <taxon>Candidatus Tenderiales</taxon>
        <taxon>Candidatus Tenderiaceae</taxon>
        <taxon>Candidatus Tenderia</taxon>
    </lineage>
</organism>
<dbReference type="Pfam" id="PF03147">
    <property type="entry name" value="FDX-ACB"/>
    <property type="match status" value="1"/>
</dbReference>
<evidence type="ECO:0000259" key="17">
    <source>
        <dbReference type="PROSITE" id="PS50886"/>
    </source>
</evidence>
<feature type="binding site" evidence="15">
    <location>
        <position position="453"/>
    </location>
    <ligand>
        <name>Mg(2+)</name>
        <dbReference type="ChEBI" id="CHEBI:18420"/>
        <note>shared with alpha subunit</note>
    </ligand>
</feature>
<gene>
    <name evidence="15" type="primary">pheT</name>
    <name evidence="20" type="ORF">Tel_07750</name>
</gene>
<dbReference type="EC" id="6.1.1.20" evidence="15"/>
<dbReference type="STRING" id="1748243.Tel_07750"/>
<dbReference type="AlphaFoldDB" id="A0A0S2TD25"/>
<evidence type="ECO:0000256" key="4">
    <source>
        <dbReference type="ARBA" id="ARBA00022490"/>
    </source>
</evidence>
<evidence type="ECO:0000256" key="7">
    <source>
        <dbReference type="ARBA" id="ARBA00022723"/>
    </source>
</evidence>
<keyword evidence="6 15" id="KW-0436">Ligase</keyword>
<dbReference type="Proteomes" id="UP000055136">
    <property type="component" value="Chromosome"/>
</dbReference>
<dbReference type="InterPro" id="IPR041616">
    <property type="entry name" value="PheRS_beta_core"/>
</dbReference>
<feature type="binding site" evidence="15">
    <location>
        <position position="459"/>
    </location>
    <ligand>
        <name>Mg(2+)</name>
        <dbReference type="ChEBI" id="CHEBI:18420"/>
        <note>shared with alpha subunit</note>
    </ligand>
</feature>
<evidence type="ECO:0000256" key="5">
    <source>
        <dbReference type="ARBA" id="ARBA00022555"/>
    </source>
</evidence>